<evidence type="ECO:0000256" key="5">
    <source>
        <dbReference type="ARBA" id="ARBA00023033"/>
    </source>
</evidence>
<dbReference type="Proteomes" id="UP001220324">
    <property type="component" value="Unassembled WGS sequence"/>
</dbReference>
<sequence length="430" mass="47527">MMEKTRKAIIIGAGPAGLAAALRLQQQTNITCTVYELRSQPTTLGGAIGIQPNGLRLLSRLGVYDEFESHGYSGTSLTLHSLQGHDVGSTDMVGWAREKTGFGYLRIKRMDIVEILKKAVEKAKIPIHFGKRLIKTENFEEAGDSGSRAGVRVTFEDGSVDEADILLGCDGIHSFVRRTYVDPEHEPVYSGLSGLGALIPSSALSPETTKLINGFEGTLTEEGMLAVNPCLPTKEEIFMFFSKWVPLPDSGDSRDGWEVHGKEEVDGFKEQLLSTLEHAQGDWSNALRELVHGTSSVNFYPVYRLPLGGRWSRGRSVLVGDAAHAMSPHAGQGVSMALEDVFLLSRLLADPERSIEEVFEKYARIRRPRVDEIFQMAADNAEMRKKSTPTGLWLKELKFNTMMNISWAFGLDKKGIKQGHLVYDIDEAEL</sequence>
<evidence type="ECO:0000259" key="6">
    <source>
        <dbReference type="Pfam" id="PF01494"/>
    </source>
</evidence>
<dbReference type="InterPro" id="IPR002938">
    <property type="entry name" value="FAD-bd"/>
</dbReference>
<dbReference type="InterPro" id="IPR050493">
    <property type="entry name" value="FAD-dep_Monooxygenase_BioMet"/>
</dbReference>
<dbReference type="GO" id="GO:0071949">
    <property type="term" value="F:FAD binding"/>
    <property type="evidence" value="ECO:0007669"/>
    <property type="project" value="InterPro"/>
</dbReference>
<evidence type="ECO:0000313" key="7">
    <source>
        <dbReference type="EMBL" id="KAJ5546371.1"/>
    </source>
</evidence>
<dbReference type="Gene3D" id="3.50.50.60">
    <property type="entry name" value="FAD/NAD(P)-binding domain"/>
    <property type="match status" value="1"/>
</dbReference>
<comment type="similarity">
    <text evidence="1">Belongs to the paxM FAD-dependent monooxygenase family.</text>
</comment>
<dbReference type="PANTHER" id="PTHR13789">
    <property type="entry name" value="MONOOXYGENASE"/>
    <property type="match status" value="1"/>
</dbReference>
<dbReference type="PANTHER" id="PTHR13789:SF309">
    <property type="entry name" value="PUTATIVE (AFU_ORTHOLOGUE AFUA_6G14510)-RELATED"/>
    <property type="match status" value="1"/>
</dbReference>
<organism evidence="7 8">
    <name type="scientific">Penicillium frequentans</name>
    <dbReference type="NCBI Taxonomy" id="3151616"/>
    <lineage>
        <taxon>Eukaryota</taxon>
        <taxon>Fungi</taxon>
        <taxon>Dikarya</taxon>
        <taxon>Ascomycota</taxon>
        <taxon>Pezizomycotina</taxon>
        <taxon>Eurotiomycetes</taxon>
        <taxon>Eurotiomycetidae</taxon>
        <taxon>Eurotiales</taxon>
        <taxon>Aspergillaceae</taxon>
        <taxon>Penicillium</taxon>
    </lineage>
</organism>
<evidence type="ECO:0000256" key="4">
    <source>
        <dbReference type="ARBA" id="ARBA00023002"/>
    </source>
</evidence>
<gene>
    <name evidence="7" type="ORF">N7494_003956</name>
</gene>
<evidence type="ECO:0000313" key="8">
    <source>
        <dbReference type="Proteomes" id="UP001220324"/>
    </source>
</evidence>
<evidence type="ECO:0000256" key="1">
    <source>
        <dbReference type="ARBA" id="ARBA00007992"/>
    </source>
</evidence>
<dbReference type="AlphaFoldDB" id="A0AAD6D1U1"/>
<feature type="domain" description="FAD-binding" evidence="6">
    <location>
        <begin position="8"/>
        <end position="180"/>
    </location>
</feature>
<evidence type="ECO:0000256" key="2">
    <source>
        <dbReference type="ARBA" id="ARBA00022630"/>
    </source>
</evidence>
<dbReference type="EMBL" id="JAQIZZ010000003">
    <property type="protein sequence ID" value="KAJ5546371.1"/>
    <property type="molecule type" value="Genomic_DNA"/>
</dbReference>
<dbReference type="PRINTS" id="PR00420">
    <property type="entry name" value="RNGMNOXGNASE"/>
</dbReference>
<evidence type="ECO:0000256" key="3">
    <source>
        <dbReference type="ARBA" id="ARBA00022827"/>
    </source>
</evidence>
<protein>
    <recommendedName>
        <fullName evidence="6">FAD-binding domain-containing protein</fullName>
    </recommendedName>
</protein>
<keyword evidence="2" id="KW-0285">Flavoprotein</keyword>
<dbReference type="SUPFAM" id="SSF51905">
    <property type="entry name" value="FAD/NAD(P)-binding domain"/>
    <property type="match status" value="1"/>
</dbReference>
<comment type="caution">
    <text evidence="7">The sequence shown here is derived from an EMBL/GenBank/DDBJ whole genome shotgun (WGS) entry which is preliminary data.</text>
</comment>
<name>A0AAD6D1U1_9EURO</name>
<dbReference type="InterPro" id="IPR036188">
    <property type="entry name" value="FAD/NAD-bd_sf"/>
</dbReference>
<keyword evidence="8" id="KW-1185">Reference proteome</keyword>
<keyword evidence="3" id="KW-0274">FAD</keyword>
<reference evidence="7 8" key="1">
    <citation type="journal article" date="2023" name="IMA Fungus">
        <title>Comparative genomic study of the Penicillium genus elucidates a diverse pangenome and 15 lateral gene transfer events.</title>
        <authorList>
            <person name="Petersen C."/>
            <person name="Sorensen T."/>
            <person name="Nielsen M.R."/>
            <person name="Sondergaard T.E."/>
            <person name="Sorensen J.L."/>
            <person name="Fitzpatrick D.A."/>
            <person name="Frisvad J.C."/>
            <person name="Nielsen K.L."/>
        </authorList>
    </citation>
    <scope>NUCLEOTIDE SEQUENCE [LARGE SCALE GENOMIC DNA]</scope>
    <source>
        <strain evidence="7 8">IBT 35679</strain>
    </source>
</reference>
<dbReference type="Pfam" id="PF01494">
    <property type="entry name" value="FAD_binding_3"/>
    <property type="match status" value="2"/>
</dbReference>
<proteinExistence type="inferred from homology"/>
<keyword evidence="4" id="KW-0560">Oxidoreductase</keyword>
<dbReference type="GO" id="GO:0004497">
    <property type="term" value="F:monooxygenase activity"/>
    <property type="evidence" value="ECO:0007669"/>
    <property type="project" value="UniProtKB-KW"/>
</dbReference>
<keyword evidence="5" id="KW-0503">Monooxygenase</keyword>
<feature type="domain" description="FAD-binding" evidence="6">
    <location>
        <begin position="310"/>
        <end position="375"/>
    </location>
</feature>
<accession>A0AAD6D1U1</accession>